<evidence type="ECO:0000256" key="1">
    <source>
        <dbReference type="SAM" id="Phobius"/>
    </source>
</evidence>
<evidence type="ECO:0000313" key="3">
    <source>
        <dbReference type="Proteomes" id="UP000001844"/>
    </source>
</evidence>
<sequence length="148" mass="16382">MYTLLLLITIVLLGAYFLRDQIPIRFFQQHERQAAGVTAVATFLSGVLLIAGVSGFEPRLGILISMLGLLTWIAKQHPDTVLHALEGLGSYWNPFTHRLFSPLLGWPLFLMGLVIATPPALWIDLIGVVIIYGIAVVYAQQDKSKIEP</sequence>
<reference evidence="3" key="1">
    <citation type="submission" date="2010-04" db="EMBL/GenBank/DDBJ databases">
        <title>Complete genome sequence of Nitrosococcus halophilus Nc4, a salt-adapted, aerobic obligate ammonia-oxidizing sulfur purple bacterium.</title>
        <authorList>
            <consortium name="US DOE Joint Genome Institute"/>
            <person name="Campbell M.A."/>
            <person name="Malfatti S.A."/>
            <person name="Chain P.S.G."/>
            <person name="Heidelberg J.F."/>
            <person name="Ward B.B."/>
            <person name="Klotz M.G."/>
        </authorList>
    </citation>
    <scope>NUCLEOTIDE SEQUENCE [LARGE SCALE GENOMIC DNA]</scope>
    <source>
        <strain evidence="3">Nc4</strain>
    </source>
</reference>
<feature type="transmembrane region" description="Helical" evidence="1">
    <location>
        <begin position="35"/>
        <end position="56"/>
    </location>
</feature>
<feature type="transmembrane region" description="Helical" evidence="1">
    <location>
        <begin position="99"/>
        <end position="116"/>
    </location>
</feature>
<keyword evidence="1" id="KW-1133">Transmembrane helix</keyword>
<dbReference type="Proteomes" id="UP000001844">
    <property type="component" value="Chromosome"/>
</dbReference>
<protein>
    <submittedName>
        <fullName evidence="2">Uncharacterized protein</fullName>
    </submittedName>
</protein>
<keyword evidence="1" id="KW-0812">Transmembrane</keyword>
<keyword evidence="3" id="KW-1185">Reference proteome</keyword>
<gene>
    <name evidence="2" type="ordered locus">Nhal_0264</name>
</gene>
<accession>D5BUR5</accession>
<dbReference type="KEGG" id="nhl:Nhal_0264"/>
<organism evidence="2 3">
    <name type="scientific">Nitrosococcus halophilus (strain Nc4)</name>
    <dbReference type="NCBI Taxonomy" id="472759"/>
    <lineage>
        <taxon>Bacteria</taxon>
        <taxon>Pseudomonadati</taxon>
        <taxon>Pseudomonadota</taxon>
        <taxon>Gammaproteobacteria</taxon>
        <taxon>Chromatiales</taxon>
        <taxon>Chromatiaceae</taxon>
        <taxon>Nitrosococcus</taxon>
    </lineage>
</organism>
<feature type="transmembrane region" description="Helical" evidence="1">
    <location>
        <begin position="122"/>
        <end position="139"/>
    </location>
</feature>
<proteinExistence type="predicted"/>
<keyword evidence="1" id="KW-0472">Membrane</keyword>
<name>D5BUR5_NITHN</name>
<dbReference type="EMBL" id="CP001798">
    <property type="protein sequence ID" value="ADE13465.1"/>
    <property type="molecule type" value="Genomic_DNA"/>
</dbReference>
<dbReference type="AlphaFoldDB" id="D5BUR5"/>
<evidence type="ECO:0000313" key="2">
    <source>
        <dbReference type="EMBL" id="ADE13465.1"/>
    </source>
</evidence>
<dbReference type="HOGENOM" id="CLU_1756922_0_0_6"/>